<accession>A0A3R7QMX9</accession>
<dbReference type="InterPro" id="IPR029052">
    <property type="entry name" value="Metallo-depent_PP-like"/>
</dbReference>
<keyword evidence="5" id="KW-1185">Reference proteome</keyword>
<evidence type="ECO:0000256" key="1">
    <source>
        <dbReference type="ARBA" id="ARBA00022801"/>
    </source>
</evidence>
<keyword evidence="1" id="KW-0378">Hydrolase</keyword>
<dbReference type="GO" id="GO:0046513">
    <property type="term" value="P:ceramide biosynthetic process"/>
    <property type="evidence" value="ECO:0007669"/>
    <property type="project" value="TreeGrafter"/>
</dbReference>
<evidence type="ECO:0000313" key="4">
    <source>
        <dbReference type="EMBL" id="ROT72613.1"/>
    </source>
</evidence>
<keyword evidence="2" id="KW-0325">Glycoprotein</keyword>
<organism evidence="4 5">
    <name type="scientific">Penaeus vannamei</name>
    <name type="common">Whiteleg shrimp</name>
    <name type="synonym">Litopenaeus vannamei</name>
    <dbReference type="NCBI Taxonomy" id="6689"/>
    <lineage>
        <taxon>Eukaryota</taxon>
        <taxon>Metazoa</taxon>
        <taxon>Ecdysozoa</taxon>
        <taxon>Arthropoda</taxon>
        <taxon>Crustacea</taxon>
        <taxon>Multicrustacea</taxon>
        <taxon>Malacostraca</taxon>
        <taxon>Eumalacostraca</taxon>
        <taxon>Eucarida</taxon>
        <taxon>Decapoda</taxon>
        <taxon>Dendrobranchiata</taxon>
        <taxon>Penaeoidea</taxon>
        <taxon>Penaeidae</taxon>
        <taxon>Penaeus</taxon>
    </lineage>
</organism>
<reference evidence="4 5" key="2">
    <citation type="submission" date="2019-01" db="EMBL/GenBank/DDBJ databases">
        <title>The decoding of complex shrimp genome reveals the adaptation for benthos swimmer, frequently molting mechanism and breeding impact on genome.</title>
        <authorList>
            <person name="Sun Y."/>
            <person name="Gao Y."/>
            <person name="Yu Y."/>
        </authorList>
    </citation>
    <scope>NUCLEOTIDE SEQUENCE [LARGE SCALE GENOMIC DNA]</scope>
    <source>
        <tissue evidence="4">Muscle</tissue>
    </source>
</reference>
<evidence type="ECO:0000313" key="5">
    <source>
        <dbReference type="Proteomes" id="UP000283509"/>
    </source>
</evidence>
<name>A0A3R7QMX9_PENVA</name>
<dbReference type="GO" id="GO:0016020">
    <property type="term" value="C:membrane"/>
    <property type="evidence" value="ECO:0007669"/>
    <property type="project" value="GOC"/>
</dbReference>
<proteinExistence type="predicted"/>
<sequence>MKVLHLADTHFDPFYKPGSNAECGEKYFCCREESGVVETPEAAAGYWGDYRNCDAPRWLLEAIFSHINETHQDLDLILWTGDLIPHNVWNTTREGNLDIIRQTVQMVKQYFPDTPVFPAIGNHESHPVNATSPSYPDRYYDAVFLRGTRNAQEHAGGLNWLIDSAAFLFESFRYQSQVCVTLEFNSHSRNAVC</sequence>
<dbReference type="AlphaFoldDB" id="A0A3R7QMX9"/>
<dbReference type="OrthoDB" id="282973at2759"/>
<dbReference type="InterPro" id="IPR004843">
    <property type="entry name" value="Calcineurin-like_PHP"/>
</dbReference>
<evidence type="ECO:0000256" key="2">
    <source>
        <dbReference type="ARBA" id="ARBA00023180"/>
    </source>
</evidence>
<comment type="caution">
    <text evidence="4">The sequence shown here is derived from an EMBL/GenBank/DDBJ whole genome shotgun (WGS) entry which is preliminary data.</text>
</comment>
<dbReference type="PANTHER" id="PTHR10340">
    <property type="entry name" value="SPHINGOMYELIN PHOSPHODIESTERASE"/>
    <property type="match status" value="1"/>
</dbReference>
<dbReference type="Pfam" id="PF00149">
    <property type="entry name" value="Metallophos"/>
    <property type="match status" value="1"/>
</dbReference>
<feature type="domain" description="Calcineurin-like phosphoesterase" evidence="3">
    <location>
        <begin position="1"/>
        <end position="136"/>
    </location>
</feature>
<reference evidence="4 5" key="1">
    <citation type="submission" date="2018-04" db="EMBL/GenBank/DDBJ databases">
        <authorList>
            <person name="Zhang X."/>
            <person name="Yuan J."/>
            <person name="Li F."/>
            <person name="Xiang J."/>
        </authorList>
    </citation>
    <scope>NUCLEOTIDE SEQUENCE [LARGE SCALE GENOMIC DNA]</scope>
    <source>
        <tissue evidence="4">Muscle</tissue>
    </source>
</reference>
<dbReference type="Gene3D" id="3.60.21.10">
    <property type="match status" value="1"/>
</dbReference>
<dbReference type="PANTHER" id="PTHR10340:SF29">
    <property type="entry name" value="SPHINGOMYELIN PHOSPHODIESTERASE"/>
    <property type="match status" value="1"/>
</dbReference>
<dbReference type="GO" id="GO:0006685">
    <property type="term" value="P:sphingomyelin catabolic process"/>
    <property type="evidence" value="ECO:0007669"/>
    <property type="project" value="TreeGrafter"/>
</dbReference>
<protein>
    <submittedName>
        <fullName evidence="4">Sphingomyelin phosphodiesterase B</fullName>
    </submittedName>
</protein>
<dbReference type="GO" id="GO:0005615">
    <property type="term" value="C:extracellular space"/>
    <property type="evidence" value="ECO:0007669"/>
    <property type="project" value="TreeGrafter"/>
</dbReference>
<dbReference type="SUPFAM" id="SSF56300">
    <property type="entry name" value="Metallo-dependent phosphatases"/>
    <property type="match status" value="1"/>
</dbReference>
<dbReference type="EMBL" id="QCYY01002126">
    <property type="protein sequence ID" value="ROT72613.1"/>
    <property type="molecule type" value="Genomic_DNA"/>
</dbReference>
<evidence type="ECO:0000259" key="3">
    <source>
        <dbReference type="Pfam" id="PF00149"/>
    </source>
</evidence>
<dbReference type="GO" id="GO:0061750">
    <property type="term" value="F:acid sphingomyelin phosphodiesterase activity"/>
    <property type="evidence" value="ECO:0007669"/>
    <property type="project" value="TreeGrafter"/>
</dbReference>
<dbReference type="GO" id="GO:0005764">
    <property type="term" value="C:lysosome"/>
    <property type="evidence" value="ECO:0007669"/>
    <property type="project" value="TreeGrafter"/>
</dbReference>
<dbReference type="Proteomes" id="UP000283509">
    <property type="component" value="Unassembled WGS sequence"/>
</dbReference>
<gene>
    <name evidence="4" type="ORF">C7M84_008974</name>
</gene>